<dbReference type="Pfam" id="PF03372">
    <property type="entry name" value="Exo_endo_phos"/>
    <property type="match status" value="1"/>
</dbReference>
<dbReference type="InterPro" id="IPR051916">
    <property type="entry name" value="GPI-anchor_lipid_remodeler"/>
</dbReference>
<dbReference type="GO" id="GO:0003824">
    <property type="term" value="F:catalytic activity"/>
    <property type="evidence" value="ECO:0007669"/>
    <property type="project" value="InterPro"/>
</dbReference>
<dbReference type="InterPro" id="IPR005135">
    <property type="entry name" value="Endo/exonuclease/phosphatase"/>
</dbReference>
<feature type="domain" description="Endonuclease/exonuclease/phosphatase" evidence="2">
    <location>
        <begin position="13"/>
        <end position="121"/>
    </location>
</feature>
<dbReference type="PANTHER" id="PTHR14859">
    <property type="entry name" value="CALCOFLUOR WHITE HYPERSENSITIVE PROTEIN PRECURSOR"/>
    <property type="match status" value="1"/>
</dbReference>
<dbReference type="EMBL" id="HBIJ01010789">
    <property type="protein sequence ID" value="CAE0366646.1"/>
    <property type="molecule type" value="Transcribed_RNA"/>
</dbReference>
<dbReference type="AlphaFoldDB" id="A0A7S3JVU7"/>
<dbReference type="Gene3D" id="3.60.10.10">
    <property type="entry name" value="Endonuclease/exonuclease/phosphatase"/>
    <property type="match status" value="1"/>
</dbReference>
<feature type="region of interest" description="Disordered" evidence="1">
    <location>
        <begin position="280"/>
        <end position="304"/>
    </location>
</feature>
<accession>A0A7S3JVU7</accession>
<proteinExistence type="predicted"/>
<sequence length="304" mass="33435">MDDRKKLRLVHYNVKRLEQLDKVVATLEALKPDAVTLNEVDIGSPENGLSTLAQKLKLESIHFYGHARNGSYGNAILCRQGVTVLEKQLNGGTRVTLPSGIIHHIVRGLLVVQCTESNIFLAVTHLDHISESERLIQIDDLLHTSRNFDRLLISADLNSLTRQDYAQGIHSWTLLEQRNRDKGWTPPIDSTAPGGALHLLHQKGYIDLALLASQSTNTPPTMTASSHCPFSGDLCQRIDYIHASPKLANEILAVSSFVDTQADGSDHAPLVVDLTLLTTQSSSSSSHQSADDNRRQQKRTASSS</sequence>
<protein>
    <recommendedName>
        <fullName evidence="2">Endonuclease/exonuclease/phosphatase domain-containing protein</fullName>
    </recommendedName>
</protein>
<name>A0A7S3JVU7_9STRA</name>
<dbReference type="GO" id="GO:0006506">
    <property type="term" value="P:GPI anchor biosynthetic process"/>
    <property type="evidence" value="ECO:0007669"/>
    <property type="project" value="TreeGrafter"/>
</dbReference>
<dbReference type="PANTHER" id="PTHR14859:SF1">
    <property type="entry name" value="PGAP2-INTERACTING PROTEIN"/>
    <property type="match status" value="1"/>
</dbReference>
<dbReference type="GO" id="GO:0005783">
    <property type="term" value="C:endoplasmic reticulum"/>
    <property type="evidence" value="ECO:0007669"/>
    <property type="project" value="TreeGrafter"/>
</dbReference>
<reference evidence="3" key="1">
    <citation type="submission" date="2021-01" db="EMBL/GenBank/DDBJ databases">
        <authorList>
            <person name="Corre E."/>
            <person name="Pelletier E."/>
            <person name="Niang G."/>
            <person name="Scheremetjew M."/>
            <person name="Finn R."/>
            <person name="Kale V."/>
            <person name="Holt S."/>
            <person name="Cochrane G."/>
            <person name="Meng A."/>
            <person name="Brown T."/>
            <person name="Cohen L."/>
        </authorList>
    </citation>
    <scope>NUCLEOTIDE SEQUENCE</scope>
    <source>
        <strain evidence="3">CCMP1510</strain>
    </source>
</reference>
<dbReference type="SUPFAM" id="SSF56219">
    <property type="entry name" value="DNase I-like"/>
    <property type="match status" value="1"/>
</dbReference>
<dbReference type="GO" id="GO:0016020">
    <property type="term" value="C:membrane"/>
    <property type="evidence" value="ECO:0007669"/>
    <property type="project" value="GOC"/>
</dbReference>
<dbReference type="InterPro" id="IPR036691">
    <property type="entry name" value="Endo/exonu/phosph_ase_sf"/>
</dbReference>
<gene>
    <name evidence="3" type="ORF">ALAG00032_LOCUS7394</name>
</gene>
<evidence type="ECO:0000259" key="2">
    <source>
        <dbReference type="Pfam" id="PF03372"/>
    </source>
</evidence>
<evidence type="ECO:0000313" key="3">
    <source>
        <dbReference type="EMBL" id="CAE0366646.1"/>
    </source>
</evidence>
<evidence type="ECO:0000256" key="1">
    <source>
        <dbReference type="SAM" id="MobiDB-lite"/>
    </source>
</evidence>
<organism evidence="3">
    <name type="scientific">Aureoumbra lagunensis</name>
    <dbReference type="NCBI Taxonomy" id="44058"/>
    <lineage>
        <taxon>Eukaryota</taxon>
        <taxon>Sar</taxon>
        <taxon>Stramenopiles</taxon>
        <taxon>Ochrophyta</taxon>
        <taxon>Pelagophyceae</taxon>
        <taxon>Pelagomonadales</taxon>
        <taxon>Aureoumbra</taxon>
    </lineage>
</organism>